<comment type="caution">
    <text evidence="3">The sequence shown here is derived from an EMBL/GenBank/DDBJ whole genome shotgun (WGS) entry which is preliminary data.</text>
</comment>
<keyword evidence="2" id="KW-1133">Transmembrane helix</keyword>
<keyword evidence="2" id="KW-0472">Membrane</keyword>
<evidence type="ECO:0000256" key="1">
    <source>
        <dbReference type="ARBA" id="ARBA00022801"/>
    </source>
</evidence>
<keyword evidence="1" id="KW-0378">Hydrolase</keyword>
<dbReference type="Gene3D" id="2.40.260.10">
    <property type="entry name" value="Sortase"/>
    <property type="match status" value="1"/>
</dbReference>
<dbReference type="InterPro" id="IPR042001">
    <property type="entry name" value="Sortase_F"/>
</dbReference>
<dbReference type="AlphaFoldDB" id="A0A949JEZ2"/>
<dbReference type="Pfam" id="PF04203">
    <property type="entry name" value="Sortase"/>
    <property type="match status" value="1"/>
</dbReference>
<evidence type="ECO:0000313" key="3">
    <source>
        <dbReference type="EMBL" id="MBU7598751.1"/>
    </source>
</evidence>
<keyword evidence="4" id="KW-1185">Reference proteome</keyword>
<dbReference type="EMBL" id="JAELVF020000001">
    <property type="protein sequence ID" value="MBU7598751.1"/>
    <property type="molecule type" value="Genomic_DNA"/>
</dbReference>
<dbReference type="Proteomes" id="UP000694501">
    <property type="component" value="Unassembled WGS sequence"/>
</dbReference>
<reference evidence="3" key="1">
    <citation type="submission" date="2021-06" db="EMBL/GenBank/DDBJ databases">
        <title>Sequencing of actinobacteria type strains.</title>
        <authorList>
            <person name="Nguyen G.-S."/>
            <person name="Wentzel A."/>
        </authorList>
    </citation>
    <scope>NUCLEOTIDE SEQUENCE</scope>
    <source>
        <strain evidence="3">P38-E01</strain>
    </source>
</reference>
<accession>A0A949JEZ2</accession>
<evidence type="ECO:0000313" key="4">
    <source>
        <dbReference type="Proteomes" id="UP000694501"/>
    </source>
</evidence>
<sequence>MAGESQPSGGGRLITATAWLVLLLGLWLWGKDLTDRDFPVLGELGSGRSAESGELPDALDPVEGGRPVAVRIDGLGVDARVQTRGLDADGAVDAPPLSQGDDVAWYGGGPQPGAAGAALLVGHVDTATDKAVFFNLSSADSGTRVQVSREDGTVAEFTVEDVQVVQRAGFDPAKAYGERNKGRAELRLITCGGTFDRESRSYTANVVVSAYLTAIHR</sequence>
<name>A0A949JEZ2_9ACTN</name>
<proteinExistence type="predicted"/>
<dbReference type="NCBIfam" id="NF033748">
    <property type="entry name" value="class_F_sortase"/>
    <property type="match status" value="1"/>
</dbReference>
<protein>
    <submittedName>
        <fullName evidence="3">Class F sortase</fullName>
    </submittedName>
</protein>
<dbReference type="SUPFAM" id="SSF63817">
    <property type="entry name" value="Sortase"/>
    <property type="match status" value="1"/>
</dbReference>
<gene>
    <name evidence="3" type="ORF">JGS22_014295</name>
</gene>
<dbReference type="RefSeq" id="WP_211038630.1">
    <property type="nucleotide sequence ID" value="NZ_JAELVF020000001.1"/>
</dbReference>
<feature type="transmembrane region" description="Helical" evidence="2">
    <location>
        <begin position="12"/>
        <end position="30"/>
    </location>
</feature>
<evidence type="ECO:0000256" key="2">
    <source>
        <dbReference type="SAM" id="Phobius"/>
    </source>
</evidence>
<dbReference type="InterPro" id="IPR005754">
    <property type="entry name" value="Sortase"/>
</dbReference>
<dbReference type="CDD" id="cd05829">
    <property type="entry name" value="Sortase_F"/>
    <property type="match status" value="1"/>
</dbReference>
<dbReference type="InterPro" id="IPR023365">
    <property type="entry name" value="Sortase_dom-sf"/>
</dbReference>
<keyword evidence="2" id="KW-0812">Transmembrane</keyword>
<organism evidence="3 4">
    <name type="scientific">Streptomyces tardus</name>
    <dbReference type="NCBI Taxonomy" id="2780544"/>
    <lineage>
        <taxon>Bacteria</taxon>
        <taxon>Bacillati</taxon>
        <taxon>Actinomycetota</taxon>
        <taxon>Actinomycetes</taxon>
        <taxon>Kitasatosporales</taxon>
        <taxon>Streptomycetaceae</taxon>
        <taxon>Streptomyces</taxon>
    </lineage>
</organism>
<dbReference type="GO" id="GO:0016787">
    <property type="term" value="F:hydrolase activity"/>
    <property type="evidence" value="ECO:0007669"/>
    <property type="project" value="UniProtKB-KW"/>
</dbReference>